<evidence type="ECO:0000259" key="9">
    <source>
        <dbReference type="PROSITE" id="PS50280"/>
    </source>
</evidence>
<dbReference type="Pfam" id="PF17907">
    <property type="entry name" value="AWS"/>
    <property type="match status" value="1"/>
</dbReference>
<evidence type="ECO:0000256" key="4">
    <source>
        <dbReference type="ARBA" id="ARBA00022603"/>
    </source>
</evidence>
<feature type="region of interest" description="Disordered" evidence="8">
    <location>
        <begin position="846"/>
        <end position="888"/>
    </location>
</feature>
<feature type="region of interest" description="Disordered" evidence="8">
    <location>
        <begin position="1"/>
        <end position="57"/>
    </location>
</feature>
<evidence type="ECO:0000313" key="13">
    <source>
        <dbReference type="Proteomes" id="UP001357485"/>
    </source>
</evidence>
<feature type="domain" description="SET" evidence="9">
    <location>
        <begin position="457"/>
        <end position="573"/>
    </location>
</feature>
<dbReference type="Pfam" id="PF00856">
    <property type="entry name" value="SET"/>
    <property type="match status" value="1"/>
</dbReference>
<feature type="compositionally biased region" description="Basic and acidic residues" evidence="8">
    <location>
        <begin position="76"/>
        <end position="92"/>
    </location>
</feature>
<keyword evidence="13" id="KW-1185">Reference proteome</keyword>
<evidence type="ECO:0000256" key="1">
    <source>
        <dbReference type="ARBA" id="ARBA00004123"/>
    </source>
</evidence>
<dbReference type="Gene3D" id="2.170.270.10">
    <property type="entry name" value="SET domain"/>
    <property type="match status" value="1"/>
</dbReference>
<evidence type="ECO:0000256" key="8">
    <source>
        <dbReference type="SAM" id="MobiDB-lite"/>
    </source>
</evidence>
<evidence type="ECO:0000256" key="2">
    <source>
        <dbReference type="ARBA" id="ARBA00004286"/>
    </source>
</evidence>
<dbReference type="InterPro" id="IPR006560">
    <property type="entry name" value="AWS_dom"/>
</dbReference>
<feature type="compositionally biased region" description="Low complexity" evidence="8">
    <location>
        <begin position="9"/>
        <end position="23"/>
    </location>
</feature>
<feature type="region of interest" description="Disordered" evidence="8">
    <location>
        <begin position="768"/>
        <end position="833"/>
    </location>
</feature>
<feature type="region of interest" description="Disordered" evidence="8">
    <location>
        <begin position="70"/>
        <end position="104"/>
    </location>
</feature>
<dbReference type="EMBL" id="JAVRRA010000233">
    <property type="protein sequence ID" value="KAK5290101.1"/>
    <property type="molecule type" value="Genomic_DNA"/>
</dbReference>
<dbReference type="PROSITE" id="PS51215">
    <property type="entry name" value="AWS"/>
    <property type="match status" value="1"/>
</dbReference>
<feature type="compositionally biased region" description="Polar residues" evidence="8">
    <location>
        <begin position="34"/>
        <end position="52"/>
    </location>
</feature>
<evidence type="ECO:0000259" key="10">
    <source>
        <dbReference type="PROSITE" id="PS50868"/>
    </source>
</evidence>
<proteinExistence type="predicted"/>
<feature type="region of interest" description="Disordered" evidence="8">
    <location>
        <begin position="266"/>
        <end position="291"/>
    </location>
</feature>
<evidence type="ECO:0000256" key="6">
    <source>
        <dbReference type="ARBA" id="ARBA00022691"/>
    </source>
</evidence>
<dbReference type="Proteomes" id="UP001357485">
    <property type="component" value="Unassembled WGS sequence"/>
</dbReference>
<keyword evidence="4" id="KW-0489">Methyltransferase</keyword>
<dbReference type="InterPro" id="IPR050777">
    <property type="entry name" value="SET2_Histone-Lys_MeTrsfase"/>
</dbReference>
<evidence type="ECO:0000259" key="11">
    <source>
        <dbReference type="PROSITE" id="PS51215"/>
    </source>
</evidence>
<feature type="compositionally biased region" description="Polar residues" evidence="8">
    <location>
        <begin position="792"/>
        <end position="823"/>
    </location>
</feature>
<feature type="compositionally biased region" description="Basic and acidic residues" evidence="8">
    <location>
        <begin position="217"/>
        <end position="230"/>
    </location>
</feature>
<protein>
    <recommendedName>
        <fullName evidence="14">Histone-lysine N-methyltransferase</fullName>
    </recommendedName>
</protein>
<keyword evidence="6" id="KW-0949">S-adenosyl-L-methionine</keyword>
<dbReference type="PROSITE" id="PS50868">
    <property type="entry name" value="POST_SET"/>
    <property type="match status" value="1"/>
</dbReference>
<feature type="domain" description="AWS" evidence="11">
    <location>
        <begin position="392"/>
        <end position="446"/>
    </location>
</feature>
<feature type="region of interest" description="Disordered" evidence="8">
    <location>
        <begin position="211"/>
        <end position="235"/>
    </location>
</feature>
<keyword evidence="3" id="KW-0158">Chromosome</keyword>
<gene>
    <name evidence="12" type="ORF">LTR16_002733</name>
</gene>
<name>A0ABR0M9A0_9PEZI</name>
<organism evidence="12 13">
    <name type="scientific">Cryomyces antarcticus</name>
    <dbReference type="NCBI Taxonomy" id="329879"/>
    <lineage>
        <taxon>Eukaryota</taxon>
        <taxon>Fungi</taxon>
        <taxon>Dikarya</taxon>
        <taxon>Ascomycota</taxon>
        <taxon>Pezizomycotina</taxon>
        <taxon>Dothideomycetes</taxon>
        <taxon>Dothideomycetes incertae sedis</taxon>
        <taxon>Cryomyces</taxon>
    </lineage>
</organism>
<evidence type="ECO:0000256" key="5">
    <source>
        <dbReference type="ARBA" id="ARBA00022679"/>
    </source>
</evidence>
<feature type="region of interest" description="Disordered" evidence="8">
    <location>
        <begin position="115"/>
        <end position="134"/>
    </location>
</feature>
<dbReference type="SMART" id="SM00317">
    <property type="entry name" value="SET"/>
    <property type="match status" value="1"/>
</dbReference>
<comment type="subcellular location">
    <subcellularLocation>
        <location evidence="2">Chromosome</location>
    </subcellularLocation>
    <subcellularLocation>
        <location evidence="1">Nucleus</location>
    </subcellularLocation>
</comment>
<feature type="compositionally biased region" description="Polar residues" evidence="8">
    <location>
        <begin position="729"/>
        <end position="740"/>
    </location>
</feature>
<evidence type="ECO:0000256" key="7">
    <source>
        <dbReference type="ARBA" id="ARBA00023242"/>
    </source>
</evidence>
<evidence type="ECO:0000256" key="3">
    <source>
        <dbReference type="ARBA" id="ARBA00022454"/>
    </source>
</evidence>
<dbReference type="PANTHER" id="PTHR22884">
    <property type="entry name" value="SET DOMAIN PROTEINS"/>
    <property type="match status" value="1"/>
</dbReference>
<dbReference type="PROSITE" id="PS50280">
    <property type="entry name" value="SET"/>
    <property type="match status" value="1"/>
</dbReference>
<feature type="region of interest" description="Disordered" evidence="8">
    <location>
        <begin position="691"/>
        <end position="749"/>
    </location>
</feature>
<reference evidence="12 13" key="1">
    <citation type="submission" date="2023-08" db="EMBL/GenBank/DDBJ databases">
        <title>Black Yeasts Isolated from many extreme environments.</title>
        <authorList>
            <person name="Coleine C."/>
            <person name="Stajich J.E."/>
            <person name="Selbmann L."/>
        </authorList>
    </citation>
    <scope>NUCLEOTIDE SEQUENCE [LARGE SCALE GENOMIC DNA]</scope>
    <source>
        <strain evidence="12 13">CCFEE 536</strain>
    </source>
</reference>
<evidence type="ECO:0008006" key="14">
    <source>
        <dbReference type="Google" id="ProtNLM"/>
    </source>
</evidence>
<dbReference type="InterPro" id="IPR003616">
    <property type="entry name" value="Post-SET_dom"/>
</dbReference>
<keyword evidence="7" id="KW-0539">Nucleus</keyword>
<accession>A0ABR0M9A0</accession>
<keyword evidence="5" id="KW-0808">Transferase</keyword>
<feature type="compositionally biased region" description="Basic and acidic residues" evidence="8">
    <location>
        <begin position="273"/>
        <end position="283"/>
    </location>
</feature>
<feature type="domain" description="Post-SET" evidence="10">
    <location>
        <begin position="588"/>
        <end position="604"/>
    </location>
</feature>
<evidence type="ECO:0000313" key="12">
    <source>
        <dbReference type="EMBL" id="KAK5290101.1"/>
    </source>
</evidence>
<comment type="caution">
    <text evidence="12">The sequence shown here is derived from an EMBL/GenBank/DDBJ whole genome shotgun (WGS) entry which is preliminary data.</text>
</comment>
<feature type="compositionally biased region" description="Low complexity" evidence="8">
    <location>
        <begin position="693"/>
        <end position="724"/>
    </location>
</feature>
<sequence length="930" mass="100849">MARRTFLRASSSDSSTASSASSSITVANLRIGSSAASLTPPTSRDDSASSNGDAPKAALAVAGAEAPVAKGPGVKESLEHTQHVDADKETTSRRSSTRSRHSIATYNVKVLAGTARHTPTKHTPPSKHVATGSRTVSGETLVNSTADTSTNTSVDLPTRRVLGDGIKALDLDWRVDSMSRDDKAEPKQSGGLQRRKSTRLDLLTAAVTNAASSLGKRGREAVESGKDKLGSLRRRQSLRLRFKEVQEKDEEPPQKRTRMFPNLNVAEESGNEEEPRTVSHSETKSASNPIRKPTKTWLAHGLYLGQEPDFDPRLTETKNKLKRATKGRTVTKKTALPLPMYTKWQRERDFCLPFDVFAPLPPGQPKPDEWKKTSKNRFVGDSATEWKTNKIKEVSWCTCRAITHSNGTMTGCGDDCHNRIMNYECDEGNCNLGAEICTNRAFADLKERCKHGNKYDIGVEVMHTGDRGYGVRANRTFEPGQIIVEYAGEIITLEESDRRMNEEYKNNECYYLMAFEQDMIIDATRGSIARFVNHSCEPNCEMVKWRVDGKPRMALFAGEKGIMTGAELTYDYNFEQVTNSYTPYSQKNIQQCRCGTASCRGVLGPKQKDAPKSKSESAVVGMKRKLAQVFGSSDSNPRERKLLKKQRVTSIAKSALAKTISELATAPAPAPAKKTDERKLEARATRLLRRSSDTLASASGSASASARASAAASTTTLTSRSGRAVVSKRSASTIASSTPLTGPAPLPTRRTSTLARFTSALKKRALTVKKSVRRSTLPAASPVDDSNGKGKPTTSTRMTTRQSLLSFTPLTLDSDVPRQTTKGPDNVMPAPTPSFARELLDLRRPATAASSRTRTGTNAGSQSQRPTTSASATTRPSTASSARSMATSVKAGIVRSVRGTRRAAAVARYGLLQAGEEGSGSSIRVILGEE</sequence>
<dbReference type="SUPFAM" id="SSF82199">
    <property type="entry name" value="SET domain"/>
    <property type="match status" value="1"/>
</dbReference>
<dbReference type="InterPro" id="IPR001214">
    <property type="entry name" value="SET_dom"/>
</dbReference>
<dbReference type="InterPro" id="IPR046341">
    <property type="entry name" value="SET_dom_sf"/>
</dbReference>